<accession>A0AAV9SKY4</accession>
<name>A0AAV9SKY4_9TELE</name>
<dbReference type="EMBL" id="JAHHUM010000180">
    <property type="protein sequence ID" value="KAK5622163.1"/>
    <property type="molecule type" value="Genomic_DNA"/>
</dbReference>
<reference evidence="2 3" key="1">
    <citation type="submission" date="2021-06" db="EMBL/GenBank/DDBJ databases">
        <authorList>
            <person name="Palmer J.M."/>
        </authorList>
    </citation>
    <scope>NUCLEOTIDE SEQUENCE [LARGE SCALE GENOMIC DNA]</scope>
    <source>
        <strain evidence="2 3">MEX-2019</strain>
        <tissue evidence="2">Muscle</tissue>
    </source>
</reference>
<organism evidence="2 3">
    <name type="scientific">Crenichthys baileyi</name>
    <name type="common">White River springfish</name>
    <dbReference type="NCBI Taxonomy" id="28760"/>
    <lineage>
        <taxon>Eukaryota</taxon>
        <taxon>Metazoa</taxon>
        <taxon>Chordata</taxon>
        <taxon>Craniata</taxon>
        <taxon>Vertebrata</taxon>
        <taxon>Euteleostomi</taxon>
        <taxon>Actinopterygii</taxon>
        <taxon>Neopterygii</taxon>
        <taxon>Teleostei</taxon>
        <taxon>Neoteleostei</taxon>
        <taxon>Acanthomorphata</taxon>
        <taxon>Ovalentaria</taxon>
        <taxon>Atherinomorphae</taxon>
        <taxon>Cyprinodontiformes</taxon>
        <taxon>Goodeidae</taxon>
        <taxon>Crenichthys</taxon>
    </lineage>
</organism>
<keyword evidence="3" id="KW-1185">Reference proteome</keyword>
<dbReference type="Proteomes" id="UP001311232">
    <property type="component" value="Unassembled WGS sequence"/>
</dbReference>
<evidence type="ECO:0000313" key="2">
    <source>
        <dbReference type="EMBL" id="KAK5622163.1"/>
    </source>
</evidence>
<evidence type="ECO:0000313" key="3">
    <source>
        <dbReference type="Proteomes" id="UP001311232"/>
    </source>
</evidence>
<evidence type="ECO:0000256" key="1">
    <source>
        <dbReference type="SAM" id="MobiDB-lite"/>
    </source>
</evidence>
<dbReference type="AlphaFoldDB" id="A0AAV9SKY4"/>
<comment type="caution">
    <text evidence="2">The sequence shown here is derived from an EMBL/GenBank/DDBJ whole genome shotgun (WGS) entry which is preliminary data.</text>
</comment>
<protein>
    <submittedName>
        <fullName evidence="2">Uncharacterized protein</fullName>
    </submittedName>
</protein>
<gene>
    <name evidence="2" type="ORF">CRENBAI_009004</name>
</gene>
<feature type="compositionally biased region" description="Low complexity" evidence="1">
    <location>
        <begin position="1"/>
        <end position="18"/>
    </location>
</feature>
<feature type="region of interest" description="Disordered" evidence="1">
    <location>
        <begin position="1"/>
        <end position="26"/>
    </location>
</feature>
<sequence>MGSVSTLTSSTPHLPSGPASSQPGWLLLHPSSRVEASLLDQLLEERKVVPADPPPPPSPSLCCSQLLQPSLFGKESDSESVKLFRQASLLCLLGKSSPPSPPVQPPHPFQTEFAGLWRTIAYLHLSIGGR</sequence>
<proteinExistence type="predicted"/>